<dbReference type="AlphaFoldDB" id="A0A2S8A8W0"/>
<sequence length="423" mass="49555">MTENFLHYIWLYKKFNLFNLHASSGQKIEIIKSGILNKNSGPDFTMSKILIDGIEWNGNIEIHTKSSDWLKHNHENNDSYKNIILHVVYIHDKEIPSLIKNNIPTLELQSYIPDQLIKNHSFLFFDPFYFIPCEKLIDKYLLTPNFSISEHLYINKLQEKLEKIKQLCHLLNNNWEAVLATTLAYSFGLKINAEAFEQLFLSIDYKIIQKLSYKPILLEALFYGLTNNSFKHKDDSYSLLLKEEFNYLKSKFLLTKQNIELKYFRLRPSNFPTIRLSQFAHLLSLYPNLFSHVVESKSIDQYFNLLDKVYASEYWNNHYVFGKESKLNIIKKLSKSQKELIVLNSFIPIKFTYSLSIGKSMIEEIIDITNKIPAENNSVINKFKKLGFPIISALDSQAFLDLYKNKCSNKQCLTCLIGHQILK</sequence>
<evidence type="ECO:0000313" key="2">
    <source>
        <dbReference type="Proteomes" id="UP000238042"/>
    </source>
</evidence>
<dbReference type="Pfam" id="PF11013">
    <property type="entry name" value="DUF2851"/>
    <property type="match status" value="1"/>
</dbReference>
<comment type="caution">
    <text evidence="1">The sequence shown here is derived from an EMBL/GenBank/DDBJ whole genome shotgun (WGS) entry which is preliminary data.</text>
</comment>
<dbReference type="EMBL" id="PSZM01000043">
    <property type="protein sequence ID" value="PQL91007.1"/>
    <property type="molecule type" value="Genomic_DNA"/>
</dbReference>
<dbReference type="Proteomes" id="UP000238042">
    <property type="component" value="Unassembled WGS sequence"/>
</dbReference>
<evidence type="ECO:0000313" key="1">
    <source>
        <dbReference type="EMBL" id="PQL91007.1"/>
    </source>
</evidence>
<proteinExistence type="predicted"/>
<gene>
    <name evidence="1" type="ORF">C4S77_09115</name>
</gene>
<reference evidence="1 2" key="1">
    <citation type="submission" date="2018-02" db="EMBL/GenBank/DDBJ databases">
        <title>Genome sequences of Apibacter spp., gut symbionts of Asian honey bees.</title>
        <authorList>
            <person name="Kwong W.K."/>
            <person name="Steele M.I."/>
            <person name="Moran N.A."/>
        </authorList>
    </citation>
    <scope>NUCLEOTIDE SEQUENCE [LARGE SCALE GENOMIC DNA]</scope>
    <source>
        <strain evidence="2">wkB301</strain>
    </source>
</reference>
<name>A0A2S8A8W0_9FLAO</name>
<dbReference type="InterPro" id="IPR021272">
    <property type="entry name" value="DUF2851"/>
</dbReference>
<protein>
    <submittedName>
        <fullName evidence="1">DUF2851 domain-containing protein</fullName>
    </submittedName>
</protein>
<dbReference type="OrthoDB" id="1005072at2"/>
<accession>A0A2S8A8W0</accession>
<keyword evidence="2" id="KW-1185">Reference proteome</keyword>
<dbReference type="RefSeq" id="WP_105247276.1">
    <property type="nucleotide sequence ID" value="NZ_PSZM01000043.1"/>
</dbReference>
<organism evidence="1 2">
    <name type="scientific">Apibacter adventoris</name>
    <dbReference type="NCBI Taxonomy" id="1679466"/>
    <lineage>
        <taxon>Bacteria</taxon>
        <taxon>Pseudomonadati</taxon>
        <taxon>Bacteroidota</taxon>
        <taxon>Flavobacteriia</taxon>
        <taxon>Flavobacteriales</taxon>
        <taxon>Weeksellaceae</taxon>
        <taxon>Apibacter</taxon>
    </lineage>
</organism>